<dbReference type="EMBL" id="GBRH01268960">
    <property type="protein sequence ID" value="JAD28935.1"/>
    <property type="molecule type" value="Transcribed_RNA"/>
</dbReference>
<reference evidence="2" key="1">
    <citation type="submission" date="2014-09" db="EMBL/GenBank/DDBJ databases">
        <authorList>
            <person name="Magalhaes I.L.F."/>
            <person name="Oliveira U."/>
            <person name="Santos F.R."/>
            <person name="Vidigal T.H.D.A."/>
            <person name="Brescovit A.D."/>
            <person name="Santos A.J."/>
        </authorList>
    </citation>
    <scope>NUCLEOTIDE SEQUENCE</scope>
    <source>
        <tissue evidence="2">Shoot tissue taken approximately 20 cm above the soil surface</tissue>
    </source>
</reference>
<evidence type="ECO:0000256" key="1">
    <source>
        <dbReference type="SAM" id="MobiDB-lite"/>
    </source>
</evidence>
<proteinExistence type="predicted"/>
<reference evidence="2" key="2">
    <citation type="journal article" date="2015" name="Data Brief">
        <title>Shoot transcriptome of the giant reed, Arundo donax.</title>
        <authorList>
            <person name="Barrero R.A."/>
            <person name="Guerrero F.D."/>
            <person name="Moolhuijzen P."/>
            <person name="Goolsby J.A."/>
            <person name="Tidwell J."/>
            <person name="Bellgard S.E."/>
            <person name="Bellgard M.I."/>
        </authorList>
    </citation>
    <scope>NUCLEOTIDE SEQUENCE</scope>
    <source>
        <tissue evidence="2">Shoot tissue taken approximately 20 cm above the soil surface</tissue>
    </source>
</reference>
<dbReference type="AlphaFoldDB" id="A0A0A8YWQ8"/>
<name>A0A0A8YWQ8_ARUDO</name>
<sequence length="149" mass="15395">MVAELHMDASEGTDDDGLEQFGAMAQGLQQRRRAQARWLMALSRMAVVARSKPWPSSRRRIGSAPGWGGSTPGHAGGGAELTQPAVLALAAAGMSSSSQLQAAELAHAVALALMVAGGEASVVSCSRRWAGAHAAGVAIELAHLFFYSL</sequence>
<organism evidence="2">
    <name type="scientific">Arundo donax</name>
    <name type="common">Giant reed</name>
    <name type="synonym">Donax arundinaceus</name>
    <dbReference type="NCBI Taxonomy" id="35708"/>
    <lineage>
        <taxon>Eukaryota</taxon>
        <taxon>Viridiplantae</taxon>
        <taxon>Streptophyta</taxon>
        <taxon>Embryophyta</taxon>
        <taxon>Tracheophyta</taxon>
        <taxon>Spermatophyta</taxon>
        <taxon>Magnoliopsida</taxon>
        <taxon>Liliopsida</taxon>
        <taxon>Poales</taxon>
        <taxon>Poaceae</taxon>
        <taxon>PACMAD clade</taxon>
        <taxon>Arundinoideae</taxon>
        <taxon>Arundineae</taxon>
        <taxon>Arundo</taxon>
    </lineage>
</organism>
<evidence type="ECO:0000313" key="2">
    <source>
        <dbReference type="EMBL" id="JAD28935.1"/>
    </source>
</evidence>
<protein>
    <submittedName>
        <fullName evidence="2">Uncharacterized protein</fullName>
    </submittedName>
</protein>
<accession>A0A0A8YWQ8</accession>
<feature type="compositionally biased region" description="Gly residues" evidence="1">
    <location>
        <begin position="65"/>
        <end position="77"/>
    </location>
</feature>
<feature type="region of interest" description="Disordered" evidence="1">
    <location>
        <begin position="51"/>
        <end position="77"/>
    </location>
</feature>